<evidence type="ECO:0000313" key="5">
    <source>
        <dbReference type="Proteomes" id="UP000031549"/>
    </source>
</evidence>
<protein>
    <submittedName>
        <fullName evidence="4">1-acyl-sn-glycerol-3-phosphate acyltransferase</fullName>
    </submittedName>
</protein>
<keyword evidence="5" id="KW-1185">Reference proteome</keyword>
<dbReference type="CDD" id="cd07989">
    <property type="entry name" value="LPLAT_AGPAT-like"/>
    <property type="match status" value="1"/>
</dbReference>
<dbReference type="Proteomes" id="UP000031549">
    <property type="component" value="Unassembled WGS sequence"/>
</dbReference>
<dbReference type="GO" id="GO:0006654">
    <property type="term" value="P:phosphatidic acid biosynthetic process"/>
    <property type="evidence" value="ECO:0007669"/>
    <property type="project" value="TreeGrafter"/>
</dbReference>
<dbReference type="RefSeq" id="WP_039743710.1">
    <property type="nucleotide sequence ID" value="NZ_JTCM02000006.1"/>
</dbReference>
<comment type="caution">
    <text evidence="4">The sequence shown here is derived from an EMBL/GenBank/DDBJ whole genome shotgun (WGS) entry which is preliminary data.</text>
</comment>
<dbReference type="SUPFAM" id="SSF69593">
    <property type="entry name" value="Glycerol-3-phosphate (1)-acyltransferase"/>
    <property type="match status" value="2"/>
</dbReference>
<organism evidence="4 5">
    <name type="scientific">Hassallia byssoidea VB512170</name>
    <dbReference type="NCBI Taxonomy" id="1304833"/>
    <lineage>
        <taxon>Bacteria</taxon>
        <taxon>Bacillati</taxon>
        <taxon>Cyanobacteriota</taxon>
        <taxon>Cyanophyceae</taxon>
        <taxon>Nostocales</taxon>
        <taxon>Tolypothrichaceae</taxon>
        <taxon>Hassallia</taxon>
    </lineage>
</organism>
<dbReference type="PANTHER" id="PTHR10434:SF11">
    <property type="entry name" value="1-ACYL-SN-GLYCEROL-3-PHOSPHATE ACYLTRANSFERASE"/>
    <property type="match status" value="1"/>
</dbReference>
<evidence type="ECO:0000256" key="1">
    <source>
        <dbReference type="ARBA" id="ARBA00022679"/>
    </source>
</evidence>
<evidence type="ECO:0000313" key="4">
    <source>
        <dbReference type="EMBL" id="NEU71904.1"/>
    </source>
</evidence>
<dbReference type="EMBL" id="JTCM02000006">
    <property type="protein sequence ID" value="NEU71904.1"/>
    <property type="molecule type" value="Genomic_DNA"/>
</dbReference>
<gene>
    <name evidence="4" type="ORF">PI95_004770</name>
</gene>
<dbReference type="SMART" id="SM00563">
    <property type="entry name" value="PlsC"/>
    <property type="match status" value="1"/>
</dbReference>
<dbReference type="Pfam" id="PF01553">
    <property type="entry name" value="Acyltransferase"/>
    <property type="match status" value="1"/>
</dbReference>
<dbReference type="PANTHER" id="PTHR10434">
    <property type="entry name" value="1-ACYL-SN-GLYCEROL-3-PHOSPHATE ACYLTRANSFERASE"/>
    <property type="match status" value="1"/>
</dbReference>
<name>A0A846H5I5_9CYAN</name>
<evidence type="ECO:0000259" key="3">
    <source>
        <dbReference type="SMART" id="SM00563"/>
    </source>
</evidence>
<feature type="domain" description="Phospholipid/glycerol acyltransferase" evidence="3">
    <location>
        <begin position="91"/>
        <end position="244"/>
    </location>
</feature>
<dbReference type="AlphaFoldDB" id="A0A846H5I5"/>
<proteinExistence type="predicted"/>
<sequence length="311" mass="35012">MKSTSPDQPIPHPELILPPLTKATIQRAKEGVAYARNDRANNAIAEALLSAENGSEEKVSGEVRRKVLRTIIHTLFQIQVEFPERIPQTPALIAANHLNHIDPFLLLSELPANPYYHILGDARTLYNNWWKRLFMRLAKGVIPLERIWKEEIAVISGAKAGRSDLAELADDIQQYVPQGNSIETLRRLDRIVQGIFACGDGIILFPEGRLGSVEGELQLPLKRGAAIYALRSGVPIVPVALIGSQDLYLRKELTLRFGEALIFPESHRPKSKEIQAVLDELQAALVALLPKDYHEPEEPKLLRHFLNRMFW</sequence>
<keyword evidence="2 4" id="KW-0012">Acyltransferase</keyword>
<reference evidence="4 5" key="1">
    <citation type="journal article" date="2015" name="Genome Announc.">
        <title>Draft Genome Sequence of Cyanobacterium Hassallia byssoidea Strain VB512170, Isolated from Monuments in India.</title>
        <authorList>
            <person name="Singh D."/>
            <person name="Chandrababunaidu M.M."/>
            <person name="Panda A."/>
            <person name="Sen D."/>
            <person name="Bhattacharyya S."/>
            <person name="Adhikary S.P."/>
            <person name="Tripathy S."/>
        </authorList>
    </citation>
    <scope>NUCLEOTIDE SEQUENCE [LARGE SCALE GENOMIC DNA]</scope>
    <source>
        <strain evidence="4 5">VB512170</strain>
    </source>
</reference>
<evidence type="ECO:0000256" key="2">
    <source>
        <dbReference type="ARBA" id="ARBA00023315"/>
    </source>
</evidence>
<keyword evidence="1 4" id="KW-0808">Transferase</keyword>
<accession>A0A846H5I5</accession>
<dbReference type="GO" id="GO:0003841">
    <property type="term" value="F:1-acylglycerol-3-phosphate O-acyltransferase activity"/>
    <property type="evidence" value="ECO:0007669"/>
    <property type="project" value="TreeGrafter"/>
</dbReference>
<dbReference type="InterPro" id="IPR002123">
    <property type="entry name" value="Plipid/glycerol_acylTrfase"/>
</dbReference>